<dbReference type="GO" id="GO:0003677">
    <property type="term" value="F:DNA binding"/>
    <property type="evidence" value="ECO:0007669"/>
    <property type="project" value="InterPro"/>
</dbReference>
<accession>A0A0G1M6W8</accession>
<dbReference type="EMBL" id="LCKT01000028">
    <property type="protein sequence ID" value="KKU04064.1"/>
    <property type="molecule type" value="Genomic_DNA"/>
</dbReference>
<dbReference type="PANTHER" id="PTHR32039:SF7">
    <property type="entry name" value="COMPETENCE PROTEIN COMM"/>
    <property type="match status" value="1"/>
</dbReference>
<evidence type="ECO:0000313" key="6">
    <source>
        <dbReference type="Proteomes" id="UP000034696"/>
    </source>
</evidence>
<dbReference type="Pfam" id="PF13541">
    <property type="entry name" value="ChlI"/>
    <property type="match status" value="1"/>
</dbReference>
<dbReference type="SMART" id="SM00382">
    <property type="entry name" value="AAA"/>
    <property type="match status" value="1"/>
</dbReference>
<dbReference type="SUPFAM" id="SSF54211">
    <property type="entry name" value="Ribosomal protein S5 domain 2-like"/>
    <property type="match status" value="1"/>
</dbReference>
<dbReference type="InterPro" id="IPR000523">
    <property type="entry name" value="Mg_chelatse_chII-like_cat_dom"/>
</dbReference>
<proteinExistence type="inferred from homology"/>
<evidence type="ECO:0000259" key="4">
    <source>
        <dbReference type="SMART" id="SM00382"/>
    </source>
</evidence>
<evidence type="ECO:0000256" key="1">
    <source>
        <dbReference type="ARBA" id="ARBA00006354"/>
    </source>
</evidence>
<dbReference type="AlphaFoldDB" id="A0A0G1M6W8"/>
<dbReference type="InterPro" id="IPR001208">
    <property type="entry name" value="MCM_dom"/>
</dbReference>
<organism evidence="5 6">
    <name type="scientific">Candidatus Giovannonibacteria bacterium GW2011_GWA2_45_21</name>
    <dbReference type="NCBI Taxonomy" id="1618649"/>
    <lineage>
        <taxon>Bacteria</taxon>
        <taxon>Candidatus Giovannoniibacteriota</taxon>
    </lineage>
</organism>
<reference evidence="5 6" key="1">
    <citation type="journal article" date="2015" name="Nature">
        <title>rRNA introns, odd ribosomes, and small enigmatic genomes across a large radiation of phyla.</title>
        <authorList>
            <person name="Brown C.T."/>
            <person name="Hug L.A."/>
            <person name="Thomas B.C."/>
            <person name="Sharon I."/>
            <person name="Castelle C.J."/>
            <person name="Singh A."/>
            <person name="Wilkins M.J."/>
            <person name="Williams K.H."/>
            <person name="Banfield J.F."/>
        </authorList>
    </citation>
    <scope>NUCLEOTIDE SEQUENCE [LARGE SCALE GENOMIC DNA]</scope>
</reference>
<name>A0A0G1M6W8_9BACT</name>
<dbReference type="PANTHER" id="PTHR32039">
    <property type="entry name" value="MAGNESIUM-CHELATASE SUBUNIT CHLI"/>
    <property type="match status" value="1"/>
</dbReference>
<dbReference type="NCBIfam" id="TIGR00368">
    <property type="entry name" value="YifB family Mg chelatase-like AAA ATPase"/>
    <property type="match status" value="1"/>
</dbReference>
<dbReference type="InterPro" id="IPR003593">
    <property type="entry name" value="AAA+_ATPase"/>
</dbReference>
<dbReference type="InterPro" id="IPR025158">
    <property type="entry name" value="Mg_chelat-rel_C"/>
</dbReference>
<dbReference type="Gene3D" id="3.30.230.10">
    <property type="match status" value="1"/>
</dbReference>
<dbReference type="Pfam" id="PF01078">
    <property type="entry name" value="Mg_chelatase"/>
    <property type="match status" value="1"/>
</dbReference>
<comment type="caution">
    <text evidence="5">The sequence shown here is derived from an EMBL/GenBank/DDBJ whole genome shotgun (WGS) entry which is preliminary data.</text>
</comment>
<sequence>MSAAKTHSAEILGLEGEIIDVEVDLAPGLFHFSIVGLPDKAVEESRERVSSAIKNTGLRHPQKKNQRVVVSLAPADLKKEGPLFDLAIAVGYLMASKQIEFDSSKKLFLGELALDGSLRKIKGALSLAMAAKEAGFQEIILPRENAPEASLVDGIRTYGMESLSQVLKYLKGEEKIEPSAATKIETENLYSLDFGEIKGQETAKRGLALAAAGAHHVLMVGPPGTGKTMLARALPSILPPMNFEEVLEVTKIHSVSGNLRKSYVSERPFRNPHHTASYVALVGGGQVPRPGEITLAHRGVLFLDEFPEFERRVLEALRQPLEDGEITISRAKGTLTFPARSLTVFAMNPCPCGNYGSDKKPCLCTTQTLYRYQRKVSGPIADRIDIWLEVPHFEHEKMSLKSKQESDTIQKKVIRVREIQKERFAKRDISLNSHMRPKDLEEFAPLSAETQEIMHTAAKKLDLSARAYHRVIKLARTVADFEGSRDIKKEHILEAIQYRPRKNFFVYET</sequence>
<dbReference type="Gene3D" id="3.40.50.300">
    <property type="entry name" value="P-loop containing nucleotide triphosphate hydrolases"/>
    <property type="match status" value="1"/>
</dbReference>
<dbReference type="InterPro" id="IPR014721">
    <property type="entry name" value="Ribsml_uS5_D2-typ_fold_subgr"/>
</dbReference>
<evidence type="ECO:0000256" key="2">
    <source>
        <dbReference type="ARBA" id="ARBA00022741"/>
    </source>
</evidence>
<keyword evidence="3" id="KW-0067">ATP-binding</keyword>
<dbReference type="SUPFAM" id="SSF52540">
    <property type="entry name" value="P-loop containing nucleoside triphosphate hydrolases"/>
    <property type="match status" value="1"/>
</dbReference>
<dbReference type="Pfam" id="PF13335">
    <property type="entry name" value="Mg_chelatase_C"/>
    <property type="match status" value="1"/>
</dbReference>
<dbReference type="InterPro" id="IPR027417">
    <property type="entry name" value="P-loop_NTPase"/>
</dbReference>
<gene>
    <name evidence="5" type="ORF">UX06_C0028G0008</name>
</gene>
<dbReference type="InterPro" id="IPR004482">
    <property type="entry name" value="Mg_chelat-rel"/>
</dbReference>
<dbReference type="PRINTS" id="PR01657">
    <property type="entry name" value="MCMFAMILY"/>
</dbReference>
<protein>
    <submittedName>
        <fullName evidence="5">Mg chelatase, subunit ChlI</fullName>
    </submittedName>
</protein>
<evidence type="ECO:0000313" key="5">
    <source>
        <dbReference type="EMBL" id="KKU04064.1"/>
    </source>
</evidence>
<comment type="similarity">
    <text evidence="1">Belongs to the Mg-chelatase subunits D/I family. ComM subfamily.</text>
</comment>
<feature type="domain" description="AAA+ ATPase" evidence="4">
    <location>
        <begin position="213"/>
        <end position="392"/>
    </location>
</feature>
<dbReference type="InterPro" id="IPR020568">
    <property type="entry name" value="Ribosomal_Su5_D2-typ_SF"/>
</dbReference>
<dbReference type="InterPro" id="IPR045006">
    <property type="entry name" value="CHLI-like"/>
</dbReference>
<dbReference type="PATRIC" id="fig|1618649.3.peg.446"/>
<evidence type="ECO:0000256" key="3">
    <source>
        <dbReference type="ARBA" id="ARBA00022840"/>
    </source>
</evidence>
<dbReference type="GO" id="GO:0005524">
    <property type="term" value="F:ATP binding"/>
    <property type="evidence" value="ECO:0007669"/>
    <property type="project" value="UniProtKB-KW"/>
</dbReference>
<dbReference type="Proteomes" id="UP000034696">
    <property type="component" value="Unassembled WGS sequence"/>
</dbReference>
<keyword evidence="2" id="KW-0547">Nucleotide-binding</keyword>